<accession>A0A2L1K573</accession>
<gene>
    <name evidence="1" type="primary">radC</name>
</gene>
<sequence>MGIDLLDHIIIGDGEFISIFENDYIMREDLEINNITE</sequence>
<evidence type="ECO:0000313" key="2">
    <source>
        <dbReference type="EMBL" id="AVE17222.1"/>
    </source>
</evidence>
<proteinExistence type="predicted"/>
<reference evidence="1" key="1">
    <citation type="journal article" date="2018" name="J. Antimicrob. Chemother.">
        <title>Presence and molecular characteristics of oxazolidinone resistance in staphylococci from household animals in rural China.</title>
        <authorList>
            <person name="Sun C."/>
            <person name="Zhang P."/>
            <person name="Ji X."/>
            <person name="Fan R."/>
            <person name="Chen B."/>
            <person name="Wang Y."/>
            <person name="Schwarz S."/>
            <person name="Wu C."/>
        </authorList>
    </citation>
    <scope>NUCLEOTIDE SEQUENCE</scope>
    <source>
        <strain evidence="1">BY05</strain>
        <strain evidence="2">G07</strain>
    </source>
</reference>
<dbReference type="EMBL" id="MF805732">
    <property type="protein sequence ID" value="AVE17222.1"/>
    <property type="molecule type" value="Genomic_DNA"/>
</dbReference>
<dbReference type="EMBL" id="MF805731">
    <property type="protein sequence ID" value="AVE17204.1"/>
    <property type="molecule type" value="Genomic_DNA"/>
</dbReference>
<organism evidence="1">
    <name type="scientific">Mammaliicoccus sciuri</name>
    <name type="common">Staphylococcus sciuri</name>
    <dbReference type="NCBI Taxonomy" id="1296"/>
    <lineage>
        <taxon>Bacteria</taxon>
        <taxon>Bacillati</taxon>
        <taxon>Bacillota</taxon>
        <taxon>Bacilli</taxon>
        <taxon>Bacillales</taxon>
        <taxon>Staphylococcaceae</taxon>
        <taxon>Mammaliicoccus</taxon>
    </lineage>
</organism>
<evidence type="ECO:0000313" key="1">
    <source>
        <dbReference type="EMBL" id="AVE17204.1"/>
    </source>
</evidence>
<protein>
    <submittedName>
        <fullName evidence="1">RadC</fullName>
    </submittedName>
</protein>
<dbReference type="AlphaFoldDB" id="A0A2L1K573"/>
<name>A0A2L1K573_MAMSC</name>